<evidence type="ECO:0000256" key="13">
    <source>
        <dbReference type="ARBA" id="ARBA00030146"/>
    </source>
</evidence>
<feature type="compositionally biased region" description="Basic and acidic residues" evidence="14">
    <location>
        <begin position="922"/>
        <end position="931"/>
    </location>
</feature>
<sequence length="1191" mass="135579">MECTQRIECTQEIYQNPQERIIPEQIGFLGICGAKYPIRKGPNKIGRDPETCEIVLNLNSVSRQHAVINILNSKEYMIMDLGSANKTKLLEKILQPYIAHPLRNGDTLQFGQIFGVFRLLEDENDLPMTQALDIPDTPITNKYSSKLINFPNTVIPESPDVSDKDDSFVAPSQPKNCDVFKSPSQKYIKSFGKTISIQPIGSKQIDNIYWNSSKKSVSIDMNLDESDTDPCPINPAGVEDNIHEMETQIPFPATNEDTDDLYTADTQLCVNNSLQSNKLILKTKNDTINVKEIDSYVENKENNNSIYNADTQQVKVINDNEVKGKNTGISNDEEPSKARLSTSDEEILFQEVDMEPLEEDFASQPLLFEKTTESPENVSILNSEKSIETNINEENNFLEQCENKSEGSTDCDDDDMLLTQKIPTINQNNTSEDMPNTSSNKNLNIDEDSTDCEDDLYDNHDNDKVKATSIPNNIKISEINSIKQNTNKTNESDDLKVQTSDDLNFEDMLTQVVEVVNNENDSLKNPIAPSFEDLPTQVITVTTKEEILKENESCKEKSPFKVPFQSIKSIKRKETTNNFLNTPIRNIPNICDDDEEKFYTATQDVFNDLCSQREINTESKVDNFVTNENEEMDVDIELKLKHKSGSNSDVESTPDNSQKNITFMITEPPNSQEIVKSITFNSKAIVMESLSDSEDNISEQNTPILFHKRKRIKNTKLDLTKKFELENLPSRTITRKRKPTAKVENNSELKNILAPKIFGEHDEIVDKEIIAANISKIKNTKNKEEKKKSNQNDSTKSTLTKKDQTAKLEKADASVLQKNKSPENNKDQNTKRSRTDTKHLSKLKKNDTLDSTKQEEISGTSKTNKTRQRSARIKRNEDDKSKPKKDIIKVCIMKDKGKRSYEEEKQELPEKEVRRSKRQKIKKEFETEIKNTRKTRSNKKVDNEISNYEREKSVIYRLSDESRSSSPRSVKSSLKEDVTTNMNKSEATSSTERRSLRKTVLKNINHKVLFTAFSHPDINVLYNLLEKLNAVIVTDVNTCTVVCTVELKRTFKLLCAVGLGKPIVGKTWIQACRDANMIVDPWLYLLKDEPREIRFDFDLARTLTGKRNFLKGYNVSSTPKVEPRANEMKLIVECSGGTWKEGGSQWVCVSTIEDKALWPSLKRKGAIIVNPEFILGGVLRQRIDLEKNILF</sequence>
<dbReference type="GO" id="GO:0005634">
    <property type="term" value="C:nucleus"/>
    <property type="evidence" value="ECO:0007669"/>
    <property type="project" value="UniProtKB-SubCell"/>
</dbReference>
<dbReference type="GO" id="GO:0005694">
    <property type="term" value="C:chromosome"/>
    <property type="evidence" value="ECO:0007669"/>
    <property type="project" value="UniProtKB-SubCell"/>
</dbReference>
<dbReference type="PANTHER" id="PTHR23196:SF1">
    <property type="entry name" value="PAX-INTERACTING PROTEIN 1"/>
    <property type="match status" value="1"/>
</dbReference>
<evidence type="ECO:0000259" key="15">
    <source>
        <dbReference type="PROSITE" id="PS50006"/>
    </source>
</evidence>
<dbReference type="CDD" id="cd18432">
    <property type="entry name" value="BRCT_PAXIP1_rpt6_like"/>
    <property type="match status" value="1"/>
</dbReference>
<dbReference type="SMART" id="SM00240">
    <property type="entry name" value="FHA"/>
    <property type="match status" value="1"/>
</dbReference>
<feature type="region of interest" description="Disordered" evidence="14">
    <location>
        <begin position="781"/>
        <end position="945"/>
    </location>
</feature>
<evidence type="ECO:0000256" key="3">
    <source>
        <dbReference type="ARBA" id="ARBA00015014"/>
    </source>
</evidence>
<dbReference type="InterPro" id="IPR001357">
    <property type="entry name" value="BRCT_dom"/>
</dbReference>
<keyword evidence="6" id="KW-0677">Repeat</keyword>
<evidence type="ECO:0000256" key="6">
    <source>
        <dbReference type="ARBA" id="ARBA00022737"/>
    </source>
</evidence>
<dbReference type="SMART" id="SM00292">
    <property type="entry name" value="BRCT"/>
    <property type="match status" value="1"/>
</dbReference>
<evidence type="ECO:0000256" key="2">
    <source>
        <dbReference type="ARBA" id="ARBA00004286"/>
    </source>
</evidence>
<evidence type="ECO:0000259" key="16">
    <source>
        <dbReference type="PROSITE" id="PS50172"/>
    </source>
</evidence>
<keyword evidence="7" id="KW-0227">DNA damage</keyword>
<comment type="subcellular location">
    <subcellularLocation>
        <location evidence="2">Chromosome</location>
    </subcellularLocation>
    <subcellularLocation>
        <location evidence="1">Nucleus</location>
    </subcellularLocation>
</comment>
<gene>
    <name evidence="17" type="primary">LOC106113817</name>
</gene>
<dbReference type="AlphaFoldDB" id="A0AAJ6YZS0"/>
<evidence type="ECO:0000256" key="9">
    <source>
        <dbReference type="ARBA" id="ARBA00022990"/>
    </source>
</evidence>
<dbReference type="RefSeq" id="XP_013162266.1">
    <property type="nucleotide sequence ID" value="XM_013306812.1"/>
</dbReference>
<dbReference type="CDD" id="cd17744">
    <property type="entry name" value="BRCT_MDC1_rpt1"/>
    <property type="match status" value="1"/>
</dbReference>
<feature type="region of interest" description="Disordered" evidence="14">
    <location>
        <begin position="323"/>
        <end position="342"/>
    </location>
</feature>
<keyword evidence="11" id="KW-0131">Cell cycle</keyword>
<protein>
    <recommendedName>
        <fullName evidence="3">Mediator of DNA damage checkpoint protein 1</fullName>
    </recommendedName>
    <alternativeName>
        <fullName evidence="13">PAX transactivation activation domain-interacting protein</fullName>
    </alternativeName>
    <alternativeName>
        <fullName evidence="12">PAX-interacting protein 1</fullName>
    </alternativeName>
</protein>
<dbReference type="SUPFAM" id="SSF49879">
    <property type="entry name" value="SMAD/FHA domain"/>
    <property type="match status" value="1"/>
</dbReference>
<dbReference type="Proteomes" id="UP000694872">
    <property type="component" value="Unplaced"/>
</dbReference>
<feature type="compositionally biased region" description="Polar residues" evidence="14">
    <location>
        <begin position="979"/>
        <end position="990"/>
    </location>
</feature>
<dbReference type="GO" id="GO:0006974">
    <property type="term" value="P:DNA damage response"/>
    <property type="evidence" value="ECO:0007669"/>
    <property type="project" value="UniProtKB-KW"/>
</dbReference>
<keyword evidence="5" id="KW-1017">Isopeptide bond</keyword>
<dbReference type="InterPro" id="IPR000253">
    <property type="entry name" value="FHA_dom"/>
</dbReference>
<evidence type="ECO:0000256" key="4">
    <source>
        <dbReference type="ARBA" id="ARBA00022454"/>
    </source>
</evidence>
<evidence type="ECO:0000256" key="1">
    <source>
        <dbReference type="ARBA" id="ARBA00004123"/>
    </source>
</evidence>
<feature type="compositionally biased region" description="Basic residues" evidence="14">
    <location>
        <begin position="864"/>
        <end position="873"/>
    </location>
</feature>
<proteinExistence type="predicted"/>
<evidence type="ECO:0000256" key="14">
    <source>
        <dbReference type="SAM" id="MobiDB-lite"/>
    </source>
</evidence>
<keyword evidence="9" id="KW-0007">Acetylation</keyword>
<evidence type="ECO:0000256" key="7">
    <source>
        <dbReference type="ARBA" id="ARBA00022763"/>
    </source>
</evidence>
<organism evidence="17">
    <name type="scientific">Papilio xuthus</name>
    <name type="common">Asian swallowtail butterfly</name>
    <dbReference type="NCBI Taxonomy" id="66420"/>
    <lineage>
        <taxon>Eukaryota</taxon>
        <taxon>Metazoa</taxon>
        <taxon>Ecdysozoa</taxon>
        <taxon>Arthropoda</taxon>
        <taxon>Hexapoda</taxon>
        <taxon>Insecta</taxon>
        <taxon>Pterygota</taxon>
        <taxon>Neoptera</taxon>
        <taxon>Endopterygota</taxon>
        <taxon>Lepidoptera</taxon>
        <taxon>Glossata</taxon>
        <taxon>Ditrysia</taxon>
        <taxon>Papilionoidea</taxon>
        <taxon>Papilionidae</taxon>
        <taxon>Papilioninae</taxon>
        <taxon>Papilio</taxon>
    </lineage>
</organism>
<dbReference type="PANTHER" id="PTHR23196">
    <property type="entry name" value="PAX TRANSCRIPTION ACTIVATION DOMAIN INTERACTING PROTEIN"/>
    <property type="match status" value="1"/>
</dbReference>
<evidence type="ECO:0000256" key="8">
    <source>
        <dbReference type="ARBA" id="ARBA00022843"/>
    </source>
</evidence>
<dbReference type="GeneID" id="106113817"/>
<evidence type="ECO:0000256" key="10">
    <source>
        <dbReference type="ARBA" id="ARBA00023242"/>
    </source>
</evidence>
<keyword evidence="4" id="KW-0158">Chromosome</keyword>
<name>A0AAJ6YZS0_PAPXU</name>
<feature type="compositionally biased region" description="Basic and acidic residues" evidence="14">
    <location>
        <begin position="820"/>
        <end position="856"/>
    </location>
</feature>
<dbReference type="SUPFAM" id="SSF52113">
    <property type="entry name" value="BRCT domain"/>
    <property type="match status" value="1"/>
</dbReference>
<feature type="region of interest" description="Disordered" evidence="14">
    <location>
        <begin position="958"/>
        <end position="992"/>
    </location>
</feature>
<dbReference type="PROSITE" id="PS50006">
    <property type="entry name" value="FHA_DOMAIN"/>
    <property type="match status" value="1"/>
</dbReference>
<feature type="compositionally biased region" description="Basic and acidic residues" evidence="14">
    <location>
        <begin position="800"/>
        <end position="812"/>
    </location>
</feature>
<evidence type="ECO:0000256" key="5">
    <source>
        <dbReference type="ARBA" id="ARBA00022499"/>
    </source>
</evidence>
<keyword evidence="10" id="KW-0539">Nucleus</keyword>
<accession>A0AAJ6YZS0</accession>
<feature type="region of interest" description="Disordered" evidence="14">
    <location>
        <begin position="424"/>
        <end position="443"/>
    </location>
</feature>
<dbReference type="Gene3D" id="2.60.200.20">
    <property type="match status" value="1"/>
</dbReference>
<feature type="domain" description="FHA" evidence="15">
    <location>
        <begin position="43"/>
        <end position="94"/>
    </location>
</feature>
<dbReference type="Pfam" id="PF16770">
    <property type="entry name" value="RTT107_BRCT_5"/>
    <property type="match status" value="1"/>
</dbReference>
<reference evidence="17" key="1">
    <citation type="submission" date="2025-08" db="UniProtKB">
        <authorList>
            <consortium name="RefSeq"/>
        </authorList>
    </citation>
    <scope>IDENTIFICATION</scope>
</reference>
<evidence type="ECO:0000256" key="11">
    <source>
        <dbReference type="ARBA" id="ARBA00023306"/>
    </source>
</evidence>
<dbReference type="Gene3D" id="3.40.50.10190">
    <property type="entry name" value="BRCT domain"/>
    <property type="match status" value="2"/>
</dbReference>
<dbReference type="Pfam" id="PF16589">
    <property type="entry name" value="BRCT_2"/>
    <property type="match status" value="1"/>
</dbReference>
<feature type="compositionally biased region" description="Basic and acidic residues" evidence="14">
    <location>
        <begin position="781"/>
        <end position="790"/>
    </location>
</feature>
<evidence type="ECO:0000313" key="17">
    <source>
        <dbReference type="RefSeq" id="XP_013162266.1"/>
    </source>
</evidence>
<dbReference type="KEGG" id="pxu:106113817"/>
<dbReference type="Pfam" id="PF00498">
    <property type="entry name" value="FHA"/>
    <property type="match status" value="1"/>
</dbReference>
<dbReference type="InterPro" id="IPR008984">
    <property type="entry name" value="SMAD_FHA_dom_sf"/>
</dbReference>
<dbReference type="InterPro" id="IPR036420">
    <property type="entry name" value="BRCT_dom_sf"/>
</dbReference>
<evidence type="ECO:0000256" key="12">
    <source>
        <dbReference type="ARBA" id="ARBA00023858"/>
    </source>
</evidence>
<feature type="domain" description="BRCT" evidence="16">
    <location>
        <begin position="996"/>
        <end position="1086"/>
    </location>
</feature>
<feature type="compositionally biased region" description="Basic and acidic residues" evidence="14">
    <location>
        <begin position="874"/>
        <end position="913"/>
    </location>
</feature>
<dbReference type="PROSITE" id="PS50172">
    <property type="entry name" value="BRCT"/>
    <property type="match status" value="1"/>
</dbReference>
<keyword evidence="8" id="KW-0832">Ubl conjugation</keyword>
<dbReference type="InterPro" id="IPR051579">
    <property type="entry name" value="DDR_Transcriptional_Reg"/>
</dbReference>